<comment type="similarity">
    <text evidence="2">Belongs to the krueppel C2H2-type zinc-finger protein family.</text>
</comment>
<name>A0AAW1DEG3_9HEMI</name>
<dbReference type="SMART" id="SM00355">
    <property type="entry name" value="ZnF_C2H2"/>
    <property type="match status" value="6"/>
</dbReference>
<evidence type="ECO:0000256" key="11">
    <source>
        <dbReference type="PROSITE-ProRule" id="PRU00042"/>
    </source>
</evidence>
<feature type="domain" description="C2H2-type" evidence="13">
    <location>
        <begin position="310"/>
        <end position="337"/>
    </location>
</feature>
<comment type="subcellular location">
    <subcellularLocation>
        <location evidence="1">Nucleus</location>
    </subcellularLocation>
</comment>
<dbReference type="FunFam" id="3.30.160.60:FF:001289">
    <property type="entry name" value="Zinc finger protein 574"/>
    <property type="match status" value="1"/>
</dbReference>
<dbReference type="GO" id="GO:0005634">
    <property type="term" value="C:nucleus"/>
    <property type="evidence" value="ECO:0007669"/>
    <property type="project" value="UniProtKB-SubCell"/>
</dbReference>
<dbReference type="InterPro" id="IPR012934">
    <property type="entry name" value="Znf_AD"/>
</dbReference>
<keyword evidence="5 11" id="KW-0863">Zinc-finger</keyword>
<dbReference type="PANTHER" id="PTHR24394:SF29">
    <property type="entry name" value="MYONEURIN"/>
    <property type="match status" value="1"/>
</dbReference>
<evidence type="ECO:0000259" key="14">
    <source>
        <dbReference type="PROSITE" id="PS51915"/>
    </source>
</evidence>
<evidence type="ECO:0000256" key="10">
    <source>
        <dbReference type="ARBA" id="ARBA00023242"/>
    </source>
</evidence>
<sequence>MEITERNVPSESQYEIEKTCRLCGLQQNYQMEDIFNNNKDTLEKISFCMPIIIGSQDSYSKKICDICLVALDSTFNFITKCVATDNKFKRDRKVFIRSIDISSLPVNGPVECDICKTLFTNMNLFDKHIEEHISSMKAMLKFAPIESDISTTNQGVKEYYENGVPKSKEPQKNLVIKQEFQDIKLDSNNEEQIINKIISDSVANFKEAGKDNKLNRRFQKKIFLCNLCNQHFLNSKELKTHSLQAHNVAGNTDWVCKFCKKSMTTKVGLLIHERIHDGTKPYICEWCGNGFRSRANLTQHQVIHTGVRKYSCTRCNKKFSRRSFVETHMRVHTGERPYCCDICGYRFTQIGDMRRHRNKHQLYPTFSSTSVNPEKNS</sequence>
<evidence type="ECO:0000256" key="7">
    <source>
        <dbReference type="ARBA" id="ARBA00023015"/>
    </source>
</evidence>
<keyword evidence="3 12" id="KW-0479">Metal-binding</keyword>
<dbReference type="Pfam" id="PF07776">
    <property type="entry name" value="zf-AD"/>
    <property type="match status" value="1"/>
</dbReference>
<dbReference type="AlphaFoldDB" id="A0AAW1DEG3"/>
<dbReference type="EMBL" id="JAPXFL010000005">
    <property type="protein sequence ID" value="KAK9506934.1"/>
    <property type="molecule type" value="Genomic_DNA"/>
</dbReference>
<evidence type="ECO:0000256" key="4">
    <source>
        <dbReference type="ARBA" id="ARBA00022737"/>
    </source>
</evidence>
<gene>
    <name evidence="15" type="ORF">O3M35_008781</name>
</gene>
<keyword evidence="9" id="KW-0804">Transcription</keyword>
<dbReference type="PANTHER" id="PTHR24394">
    <property type="entry name" value="ZINC FINGER PROTEIN"/>
    <property type="match status" value="1"/>
</dbReference>
<comment type="caution">
    <text evidence="15">The sequence shown here is derived from an EMBL/GenBank/DDBJ whole genome shotgun (WGS) entry which is preliminary data.</text>
</comment>
<dbReference type="PROSITE" id="PS50157">
    <property type="entry name" value="ZINC_FINGER_C2H2_2"/>
    <property type="match status" value="5"/>
</dbReference>
<evidence type="ECO:0000256" key="12">
    <source>
        <dbReference type="PROSITE-ProRule" id="PRU01263"/>
    </source>
</evidence>
<feature type="domain" description="C2H2-type" evidence="13">
    <location>
        <begin position="282"/>
        <end position="309"/>
    </location>
</feature>
<dbReference type="SUPFAM" id="SSF57667">
    <property type="entry name" value="beta-beta-alpha zinc fingers"/>
    <property type="match status" value="4"/>
</dbReference>
<feature type="domain" description="C2H2-type" evidence="13">
    <location>
        <begin position="223"/>
        <end position="246"/>
    </location>
</feature>
<keyword evidence="6 12" id="KW-0862">Zinc</keyword>
<evidence type="ECO:0000256" key="1">
    <source>
        <dbReference type="ARBA" id="ARBA00004123"/>
    </source>
</evidence>
<proteinExistence type="inferred from homology"/>
<dbReference type="PROSITE" id="PS51915">
    <property type="entry name" value="ZAD"/>
    <property type="match status" value="1"/>
</dbReference>
<feature type="binding site" evidence="12">
    <location>
        <position position="23"/>
    </location>
    <ligand>
        <name>Zn(2+)</name>
        <dbReference type="ChEBI" id="CHEBI:29105"/>
    </ligand>
</feature>
<keyword evidence="7" id="KW-0805">Transcription regulation</keyword>
<keyword evidence="10" id="KW-0539">Nucleus</keyword>
<evidence type="ECO:0000256" key="8">
    <source>
        <dbReference type="ARBA" id="ARBA00023125"/>
    </source>
</evidence>
<feature type="domain" description="C2H2-type" evidence="13">
    <location>
        <begin position="338"/>
        <end position="360"/>
    </location>
</feature>
<keyword evidence="16" id="KW-1185">Reference proteome</keyword>
<dbReference type="Gene3D" id="3.30.160.60">
    <property type="entry name" value="Classic Zinc Finger"/>
    <property type="match status" value="4"/>
</dbReference>
<dbReference type="GO" id="GO:0003677">
    <property type="term" value="F:DNA binding"/>
    <property type="evidence" value="ECO:0007669"/>
    <property type="project" value="UniProtKB-KW"/>
</dbReference>
<dbReference type="FunFam" id="3.30.160.60:FF:001174">
    <property type="entry name" value="zinc finger protein 527 isoform X1"/>
    <property type="match status" value="1"/>
</dbReference>
<evidence type="ECO:0000313" key="16">
    <source>
        <dbReference type="Proteomes" id="UP001461498"/>
    </source>
</evidence>
<evidence type="ECO:0000256" key="2">
    <source>
        <dbReference type="ARBA" id="ARBA00006991"/>
    </source>
</evidence>
<feature type="binding site" evidence="12">
    <location>
        <position position="20"/>
    </location>
    <ligand>
        <name>Zn(2+)</name>
        <dbReference type="ChEBI" id="CHEBI:29105"/>
    </ligand>
</feature>
<dbReference type="Proteomes" id="UP001461498">
    <property type="component" value="Unassembled WGS sequence"/>
</dbReference>
<evidence type="ECO:0000256" key="5">
    <source>
        <dbReference type="ARBA" id="ARBA00022771"/>
    </source>
</evidence>
<accession>A0AAW1DEG3</accession>
<evidence type="ECO:0000256" key="3">
    <source>
        <dbReference type="ARBA" id="ARBA00022723"/>
    </source>
</evidence>
<evidence type="ECO:0000259" key="13">
    <source>
        <dbReference type="PROSITE" id="PS50157"/>
    </source>
</evidence>
<dbReference type="InterPro" id="IPR013087">
    <property type="entry name" value="Znf_C2H2_type"/>
</dbReference>
<evidence type="ECO:0000256" key="6">
    <source>
        <dbReference type="ARBA" id="ARBA00022833"/>
    </source>
</evidence>
<dbReference type="InterPro" id="IPR036236">
    <property type="entry name" value="Znf_C2H2_sf"/>
</dbReference>
<feature type="domain" description="ZAD" evidence="14">
    <location>
        <begin position="18"/>
        <end position="91"/>
    </location>
</feature>
<keyword evidence="4" id="KW-0677">Repeat</keyword>
<dbReference type="PROSITE" id="PS00028">
    <property type="entry name" value="ZINC_FINGER_C2H2_1"/>
    <property type="match status" value="5"/>
</dbReference>
<evidence type="ECO:0000313" key="15">
    <source>
        <dbReference type="EMBL" id="KAK9506934.1"/>
    </source>
</evidence>
<dbReference type="SMART" id="SM00868">
    <property type="entry name" value="zf-AD"/>
    <property type="match status" value="1"/>
</dbReference>
<dbReference type="GO" id="GO:0008270">
    <property type="term" value="F:zinc ion binding"/>
    <property type="evidence" value="ECO:0007669"/>
    <property type="project" value="UniProtKB-UniRule"/>
</dbReference>
<dbReference type="Pfam" id="PF00096">
    <property type="entry name" value="zf-C2H2"/>
    <property type="match status" value="3"/>
</dbReference>
<protein>
    <submittedName>
        <fullName evidence="15">Uncharacterized protein</fullName>
    </submittedName>
</protein>
<reference evidence="15 16" key="1">
    <citation type="submission" date="2022-12" db="EMBL/GenBank/DDBJ databases">
        <title>Chromosome-level genome assembly of true bugs.</title>
        <authorList>
            <person name="Ma L."/>
            <person name="Li H."/>
        </authorList>
    </citation>
    <scope>NUCLEOTIDE SEQUENCE [LARGE SCALE GENOMIC DNA]</scope>
    <source>
        <strain evidence="15">Lab_2022b</strain>
    </source>
</reference>
<dbReference type="SUPFAM" id="SSF57716">
    <property type="entry name" value="Glucocorticoid receptor-like (DNA-binding domain)"/>
    <property type="match status" value="1"/>
</dbReference>
<feature type="binding site" evidence="12">
    <location>
        <position position="67"/>
    </location>
    <ligand>
        <name>Zn(2+)</name>
        <dbReference type="ChEBI" id="CHEBI:29105"/>
    </ligand>
</feature>
<feature type="binding site" evidence="12">
    <location>
        <position position="64"/>
    </location>
    <ligand>
        <name>Zn(2+)</name>
        <dbReference type="ChEBI" id="CHEBI:29105"/>
    </ligand>
</feature>
<dbReference type="GO" id="GO:0000981">
    <property type="term" value="F:DNA-binding transcription factor activity, RNA polymerase II-specific"/>
    <property type="evidence" value="ECO:0007669"/>
    <property type="project" value="TreeGrafter"/>
</dbReference>
<keyword evidence="8" id="KW-0238">DNA-binding</keyword>
<dbReference type="FunFam" id="3.30.160.60:FF:000100">
    <property type="entry name" value="Zinc finger 45-like"/>
    <property type="match status" value="1"/>
</dbReference>
<organism evidence="15 16">
    <name type="scientific">Rhynocoris fuscipes</name>
    <dbReference type="NCBI Taxonomy" id="488301"/>
    <lineage>
        <taxon>Eukaryota</taxon>
        <taxon>Metazoa</taxon>
        <taxon>Ecdysozoa</taxon>
        <taxon>Arthropoda</taxon>
        <taxon>Hexapoda</taxon>
        <taxon>Insecta</taxon>
        <taxon>Pterygota</taxon>
        <taxon>Neoptera</taxon>
        <taxon>Paraneoptera</taxon>
        <taxon>Hemiptera</taxon>
        <taxon>Heteroptera</taxon>
        <taxon>Panheteroptera</taxon>
        <taxon>Cimicomorpha</taxon>
        <taxon>Reduviidae</taxon>
        <taxon>Harpactorinae</taxon>
        <taxon>Harpactorini</taxon>
        <taxon>Rhynocoris</taxon>
    </lineage>
</organism>
<evidence type="ECO:0000256" key="9">
    <source>
        <dbReference type="ARBA" id="ARBA00023163"/>
    </source>
</evidence>
<feature type="domain" description="C2H2-type" evidence="13">
    <location>
        <begin position="254"/>
        <end position="281"/>
    </location>
</feature>